<dbReference type="SUPFAM" id="SSF53597">
    <property type="entry name" value="Dihydrofolate reductase-like"/>
    <property type="match status" value="1"/>
</dbReference>
<evidence type="ECO:0000259" key="1">
    <source>
        <dbReference type="Pfam" id="PF01872"/>
    </source>
</evidence>
<evidence type="ECO:0000313" key="2">
    <source>
        <dbReference type="EMBL" id="MFD2673391.1"/>
    </source>
</evidence>
<reference evidence="3" key="1">
    <citation type="journal article" date="2019" name="Int. J. Syst. Evol. Microbiol.">
        <title>The Global Catalogue of Microorganisms (GCM) 10K type strain sequencing project: providing services to taxonomists for standard genome sequencing and annotation.</title>
        <authorList>
            <consortium name="The Broad Institute Genomics Platform"/>
            <consortium name="The Broad Institute Genome Sequencing Center for Infectious Disease"/>
            <person name="Wu L."/>
            <person name="Ma J."/>
        </authorList>
    </citation>
    <scope>NUCLEOTIDE SEQUENCE [LARGE SCALE GENOMIC DNA]</scope>
    <source>
        <strain evidence="3">KCTC 33676</strain>
    </source>
</reference>
<dbReference type="InterPro" id="IPR002734">
    <property type="entry name" value="RibDG_C"/>
</dbReference>
<dbReference type="CDD" id="cd00209">
    <property type="entry name" value="DHFR"/>
    <property type="match status" value="1"/>
</dbReference>
<keyword evidence="3" id="KW-1185">Reference proteome</keyword>
<dbReference type="PANTHER" id="PTHR38011:SF11">
    <property type="entry name" value="2,5-DIAMINO-6-RIBOSYLAMINO-4(3H)-PYRIMIDINONE 5'-PHOSPHATE REDUCTASE"/>
    <property type="match status" value="1"/>
</dbReference>
<gene>
    <name evidence="2" type="ORF">ACFSUC_17610</name>
</gene>
<name>A0ABW5RFA6_9BACL</name>
<protein>
    <submittedName>
        <fullName evidence="2">Dihydrofolate reductase family protein</fullName>
    </submittedName>
</protein>
<accession>A0ABW5RFA6</accession>
<organism evidence="2 3">
    <name type="scientific">Marinicrinis sediminis</name>
    <dbReference type="NCBI Taxonomy" id="1652465"/>
    <lineage>
        <taxon>Bacteria</taxon>
        <taxon>Bacillati</taxon>
        <taxon>Bacillota</taxon>
        <taxon>Bacilli</taxon>
        <taxon>Bacillales</taxon>
        <taxon>Paenibacillaceae</taxon>
    </lineage>
</organism>
<dbReference type="PANTHER" id="PTHR38011">
    <property type="entry name" value="DIHYDROFOLATE REDUCTASE FAMILY PROTEIN (AFU_ORTHOLOGUE AFUA_8G06820)"/>
    <property type="match status" value="1"/>
</dbReference>
<dbReference type="Proteomes" id="UP001597497">
    <property type="component" value="Unassembled WGS sequence"/>
</dbReference>
<dbReference type="Pfam" id="PF01872">
    <property type="entry name" value="RibD_C"/>
    <property type="match status" value="1"/>
</dbReference>
<feature type="domain" description="Bacterial bifunctional deaminase-reductase C-terminal" evidence="1">
    <location>
        <begin position="6"/>
        <end position="173"/>
    </location>
</feature>
<dbReference type="InterPro" id="IPR024072">
    <property type="entry name" value="DHFR-like_dom_sf"/>
</dbReference>
<comment type="caution">
    <text evidence="2">The sequence shown here is derived from an EMBL/GenBank/DDBJ whole genome shotgun (WGS) entry which is preliminary data.</text>
</comment>
<evidence type="ECO:0000313" key="3">
    <source>
        <dbReference type="Proteomes" id="UP001597497"/>
    </source>
</evidence>
<sequence length="195" mass="21937">MDTQDRKVVLYIATSVDGYIAREDGDIEWLHEVDELGEGDSGYGDFYNRIDTVLMGRKTYDQVLTLVDDFPYPDKQCYVFSRSETRADIPPIHFVQEDVSTFLPQLTRQSGGDIWLVGGAELFQSLWRTGQVDELIITVIPVVLGNGIPLFAPAASNQEQTVIQSQAGETGQPALRLLDTTRYGQFVQSHYEVIR</sequence>
<dbReference type="InterPro" id="IPR050765">
    <property type="entry name" value="Riboflavin_Biosynth_HTPR"/>
</dbReference>
<proteinExistence type="predicted"/>
<dbReference type="Gene3D" id="3.40.430.10">
    <property type="entry name" value="Dihydrofolate Reductase, subunit A"/>
    <property type="match status" value="1"/>
</dbReference>
<dbReference type="EMBL" id="JBHUMM010000043">
    <property type="protein sequence ID" value="MFD2673391.1"/>
    <property type="molecule type" value="Genomic_DNA"/>
</dbReference>
<dbReference type="RefSeq" id="WP_379930957.1">
    <property type="nucleotide sequence ID" value="NZ_JBHUMM010000043.1"/>
</dbReference>
<dbReference type="InterPro" id="IPR001796">
    <property type="entry name" value="DHFR_dom"/>
</dbReference>